<evidence type="ECO:0000256" key="1">
    <source>
        <dbReference type="ARBA" id="ARBA00001917"/>
    </source>
</evidence>
<evidence type="ECO:0000256" key="3">
    <source>
        <dbReference type="ARBA" id="ARBA00022575"/>
    </source>
</evidence>
<proteinExistence type="inferred from homology"/>
<dbReference type="AlphaFoldDB" id="A0AAJ6AJV8"/>
<evidence type="ECO:0000256" key="8">
    <source>
        <dbReference type="ARBA" id="ARBA00031155"/>
    </source>
</evidence>
<sequence>MPSIPSLPELTLTRPLVVAPMAGGPSTAQLAIAVAATGGFPFLAGGYLSAEALKAQVDAYTEATDAPAGVNLFVPDPAAQEIDEDVYLKYRHQIISKLKLDPQLLPEAPIYSDDAFNDKLNVTLSSSIPVISFTFGYPTAQVIDRVHQARRWVALNATSCAGIDAAVRHGADLLIVQGPDAGGHRASVPDADHFDASPSTGELLAYAARHHRVPVIAAGGIAGPHDVAELLAEGATAVQVGTLFLDAVEAGTKQTHRLGLRNLIDRDTVITRAFTGRPARAIRNQFTDALSDQAPDLYPQLHYLTSGIRKQADQQHNPEHLNLWAGTGFRNIQHLPAAEIVEHLLSASTLADHPQRLAGLRSSG</sequence>
<dbReference type="Gene3D" id="3.20.20.70">
    <property type="entry name" value="Aldolase class I"/>
    <property type="match status" value="1"/>
</dbReference>
<reference evidence="10 11" key="1">
    <citation type="submission" date="2023-03" db="EMBL/GenBank/DDBJ databases">
        <title>Complete genome sequences of several Auritidibacter ignavus strains isolated from ear infections.</title>
        <authorList>
            <person name="Baehr T."/>
            <person name="Baumhoegger A.M."/>
        </authorList>
    </citation>
    <scope>NUCLEOTIDE SEQUENCE [LARGE SCALE GENOMIC DNA]</scope>
    <source>
        <strain evidence="10 11">BABAE-6</strain>
    </source>
</reference>
<dbReference type="GeneID" id="83694540"/>
<keyword evidence="7 10" id="KW-0503">Monooxygenase</keyword>
<keyword evidence="4" id="KW-0285">Flavoprotein</keyword>
<keyword evidence="3" id="KW-0216">Detoxification</keyword>
<comment type="similarity">
    <text evidence="2">Belongs to the nitronate monooxygenase family. NMO class I subfamily.</text>
</comment>
<dbReference type="InterPro" id="IPR013785">
    <property type="entry name" value="Aldolase_TIM"/>
</dbReference>
<dbReference type="CDD" id="cd04730">
    <property type="entry name" value="NPD_like"/>
    <property type="match status" value="1"/>
</dbReference>
<keyword evidence="6" id="KW-0560">Oxidoreductase</keyword>
<gene>
    <name evidence="10" type="ORF">QDX21_00565</name>
</gene>
<dbReference type="PANTHER" id="PTHR42747">
    <property type="entry name" value="NITRONATE MONOOXYGENASE-RELATED"/>
    <property type="match status" value="1"/>
</dbReference>
<dbReference type="Proteomes" id="UP001224674">
    <property type="component" value="Chromosome"/>
</dbReference>
<name>A0AAJ6AJV8_9MICC</name>
<comment type="catalytic activity">
    <reaction evidence="9">
        <text>3 propionate 3-nitronate + 3 O2 + H2O = 3 3-oxopropanoate + 2 nitrate + nitrite + H2O2 + 3 H(+)</text>
        <dbReference type="Rhea" id="RHEA:57332"/>
        <dbReference type="ChEBI" id="CHEBI:15377"/>
        <dbReference type="ChEBI" id="CHEBI:15378"/>
        <dbReference type="ChEBI" id="CHEBI:15379"/>
        <dbReference type="ChEBI" id="CHEBI:16240"/>
        <dbReference type="ChEBI" id="CHEBI:16301"/>
        <dbReference type="ChEBI" id="CHEBI:17632"/>
        <dbReference type="ChEBI" id="CHEBI:33190"/>
        <dbReference type="ChEBI" id="CHEBI:136067"/>
    </reaction>
</comment>
<evidence type="ECO:0000256" key="2">
    <source>
        <dbReference type="ARBA" id="ARBA00009881"/>
    </source>
</evidence>
<comment type="cofactor">
    <cofactor evidence="1">
        <name>FMN</name>
        <dbReference type="ChEBI" id="CHEBI:58210"/>
    </cofactor>
</comment>
<evidence type="ECO:0000256" key="6">
    <source>
        <dbReference type="ARBA" id="ARBA00023002"/>
    </source>
</evidence>
<dbReference type="PANTHER" id="PTHR42747:SF3">
    <property type="entry name" value="NITRONATE MONOOXYGENASE-RELATED"/>
    <property type="match status" value="1"/>
</dbReference>
<dbReference type="GO" id="GO:0006207">
    <property type="term" value="P:'de novo' pyrimidine nucleobase biosynthetic process"/>
    <property type="evidence" value="ECO:0007669"/>
    <property type="project" value="InterPro"/>
</dbReference>
<evidence type="ECO:0000256" key="9">
    <source>
        <dbReference type="ARBA" id="ARBA00049401"/>
    </source>
</evidence>
<dbReference type="Pfam" id="PF03060">
    <property type="entry name" value="NMO"/>
    <property type="match status" value="1"/>
</dbReference>
<dbReference type="GO" id="GO:0009636">
    <property type="term" value="P:response to toxic substance"/>
    <property type="evidence" value="ECO:0007669"/>
    <property type="project" value="UniProtKB-KW"/>
</dbReference>
<dbReference type="GO" id="GO:0018580">
    <property type="term" value="F:nitronate monooxygenase activity"/>
    <property type="evidence" value="ECO:0007669"/>
    <property type="project" value="InterPro"/>
</dbReference>
<dbReference type="InterPro" id="IPR001295">
    <property type="entry name" value="Dihydroorotate_DH_CS"/>
</dbReference>
<dbReference type="SUPFAM" id="SSF51412">
    <property type="entry name" value="Inosine monophosphate dehydrogenase (IMPDH)"/>
    <property type="match status" value="1"/>
</dbReference>
<organism evidence="10 11">
    <name type="scientific">Auritidibacter ignavus</name>
    <dbReference type="NCBI Taxonomy" id="678932"/>
    <lineage>
        <taxon>Bacteria</taxon>
        <taxon>Bacillati</taxon>
        <taxon>Actinomycetota</taxon>
        <taxon>Actinomycetes</taxon>
        <taxon>Micrococcales</taxon>
        <taxon>Micrococcaceae</taxon>
        <taxon>Auritidibacter</taxon>
    </lineage>
</organism>
<dbReference type="EMBL" id="CP122566">
    <property type="protein sequence ID" value="WGH93347.1"/>
    <property type="molecule type" value="Genomic_DNA"/>
</dbReference>
<accession>A0AAJ6AJV8</accession>
<evidence type="ECO:0000256" key="7">
    <source>
        <dbReference type="ARBA" id="ARBA00023033"/>
    </source>
</evidence>
<keyword evidence="11" id="KW-1185">Reference proteome</keyword>
<dbReference type="RefSeq" id="WP_110100275.1">
    <property type="nucleotide sequence ID" value="NZ_CP122561.1"/>
</dbReference>
<dbReference type="GO" id="GO:0016627">
    <property type="term" value="F:oxidoreductase activity, acting on the CH-CH group of donors"/>
    <property type="evidence" value="ECO:0007669"/>
    <property type="project" value="InterPro"/>
</dbReference>
<evidence type="ECO:0000256" key="5">
    <source>
        <dbReference type="ARBA" id="ARBA00022643"/>
    </source>
</evidence>
<dbReference type="InterPro" id="IPR004136">
    <property type="entry name" value="NMO"/>
</dbReference>
<keyword evidence="5" id="KW-0288">FMN</keyword>
<evidence type="ECO:0000313" key="10">
    <source>
        <dbReference type="EMBL" id="WGH93347.1"/>
    </source>
</evidence>
<protein>
    <recommendedName>
        <fullName evidence="8">Propionate 3-nitronate monooxygenase</fullName>
    </recommendedName>
</protein>
<dbReference type="PROSITE" id="PS00912">
    <property type="entry name" value="DHODEHASE_2"/>
    <property type="match status" value="1"/>
</dbReference>
<evidence type="ECO:0000313" key="11">
    <source>
        <dbReference type="Proteomes" id="UP001224674"/>
    </source>
</evidence>
<evidence type="ECO:0000256" key="4">
    <source>
        <dbReference type="ARBA" id="ARBA00022630"/>
    </source>
</evidence>